<dbReference type="Gene3D" id="3.40.50.150">
    <property type="entry name" value="Vaccinia Virus protein VP39"/>
    <property type="match status" value="1"/>
</dbReference>
<keyword evidence="3" id="KW-0949">S-adenosyl-L-methionine</keyword>
<organism evidence="5 6">
    <name type="scientific">Patiria miniata</name>
    <name type="common">Bat star</name>
    <name type="synonym">Asterina miniata</name>
    <dbReference type="NCBI Taxonomy" id="46514"/>
    <lineage>
        <taxon>Eukaryota</taxon>
        <taxon>Metazoa</taxon>
        <taxon>Echinodermata</taxon>
        <taxon>Eleutherozoa</taxon>
        <taxon>Asterozoa</taxon>
        <taxon>Asteroidea</taxon>
        <taxon>Valvatacea</taxon>
        <taxon>Valvatida</taxon>
        <taxon>Asterinidae</taxon>
        <taxon>Patiria</taxon>
    </lineage>
</organism>
<evidence type="ECO:0000256" key="1">
    <source>
        <dbReference type="ARBA" id="ARBA00022603"/>
    </source>
</evidence>
<evidence type="ECO:0000313" key="6">
    <source>
        <dbReference type="Proteomes" id="UP000887568"/>
    </source>
</evidence>
<reference evidence="5" key="1">
    <citation type="submission" date="2022-11" db="UniProtKB">
        <authorList>
            <consortium name="EnsemblMetazoa"/>
        </authorList>
    </citation>
    <scope>IDENTIFICATION</scope>
</reference>
<dbReference type="InterPro" id="IPR029063">
    <property type="entry name" value="SAM-dependent_MTases_sf"/>
</dbReference>
<dbReference type="Pfam" id="PF08241">
    <property type="entry name" value="Methyltransf_11"/>
    <property type="match status" value="1"/>
</dbReference>
<evidence type="ECO:0000313" key="5">
    <source>
        <dbReference type="EnsemblMetazoa" id="XP_038073594.1"/>
    </source>
</evidence>
<dbReference type="InterPro" id="IPR013216">
    <property type="entry name" value="Methyltransf_11"/>
</dbReference>
<evidence type="ECO:0000256" key="2">
    <source>
        <dbReference type="ARBA" id="ARBA00022679"/>
    </source>
</evidence>
<dbReference type="CDD" id="cd02440">
    <property type="entry name" value="AdoMet_MTases"/>
    <property type="match status" value="1"/>
</dbReference>
<name>A0A914BC25_PATMI</name>
<dbReference type="GO" id="GO:0032259">
    <property type="term" value="P:methylation"/>
    <property type="evidence" value="ECO:0007669"/>
    <property type="project" value="UniProtKB-KW"/>
</dbReference>
<dbReference type="PANTHER" id="PTHR43464:SF19">
    <property type="entry name" value="UBIQUINONE BIOSYNTHESIS O-METHYLTRANSFERASE, MITOCHONDRIAL"/>
    <property type="match status" value="1"/>
</dbReference>
<keyword evidence="2" id="KW-0808">Transferase</keyword>
<dbReference type="Proteomes" id="UP000887568">
    <property type="component" value="Unplaced"/>
</dbReference>
<dbReference type="OMA" id="WIPNKER"/>
<dbReference type="GO" id="GO:0008757">
    <property type="term" value="F:S-adenosylmethionine-dependent methyltransferase activity"/>
    <property type="evidence" value="ECO:0007669"/>
    <property type="project" value="InterPro"/>
</dbReference>
<dbReference type="GeneID" id="119741769"/>
<dbReference type="AlphaFoldDB" id="A0A914BC25"/>
<feature type="domain" description="Methyltransferase type 11" evidence="4">
    <location>
        <begin position="37"/>
        <end position="133"/>
    </location>
</feature>
<protein>
    <recommendedName>
        <fullName evidence="4">Methyltransferase type 11 domain-containing protein</fullName>
    </recommendedName>
</protein>
<accession>A0A914BC25</accession>
<evidence type="ECO:0000256" key="3">
    <source>
        <dbReference type="ARBA" id="ARBA00022691"/>
    </source>
</evidence>
<proteinExistence type="predicted"/>
<dbReference type="OrthoDB" id="8300214at2759"/>
<evidence type="ECO:0000259" key="4">
    <source>
        <dbReference type="Pfam" id="PF08241"/>
    </source>
</evidence>
<sequence length="261" mass="29674">MNFLAIDDYDREGRHLQRALVRRNIDKLTFRASDTVLDVGCGSGEETKSIAKKVGSVTGIDASFEMLAYARANNHAPNMTYIHGDALTMGGNLYLQDRFDKAVSFLVLNWIVDQAGALRSILACLKTGGEALFIVCNRTHLIDEANQFLQHHSKWGIYAKDFRTSYHFWNRSISETKLLLGACGWTNVRCELQHHEPITDVQTKLYLKTSLGMSARIPESEQEAYLDDMWQWALFRYEEPSKPDHVRLPAEMIIIHAAKPL</sequence>
<dbReference type="EnsemblMetazoa" id="XM_038217666.1">
    <property type="protein sequence ID" value="XP_038073594.1"/>
    <property type="gene ID" value="LOC119741769"/>
</dbReference>
<dbReference type="SUPFAM" id="SSF53335">
    <property type="entry name" value="S-adenosyl-L-methionine-dependent methyltransferases"/>
    <property type="match status" value="1"/>
</dbReference>
<dbReference type="RefSeq" id="XP_038073594.1">
    <property type="nucleotide sequence ID" value="XM_038217666.1"/>
</dbReference>
<dbReference type="PANTHER" id="PTHR43464">
    <property type="entry name" value="METHYLTRANSFERASE"/>
    <property type="match status" value="1"/>
</dbReference>
<keyword evidence="6" id="KW-1185">Reference proteome</keyword>
<keyword evidence="1" id="KW-0489">Methyltransferase</keyword>